<evidence type="ECO:0000313" key="1">
    <source>
        <dbReference type="EMBL" id="MBH8577667.1"/>
    </source>
</evidence>
<sequence>MAKIEKLLAQIKNNPKDVNFTDLVKICNHYFGEPRQEGTSHYVYKTPWAGDPRVNIQEKNGKAKVYQVKQVLEAIKKIEKIEEIEDEEL</sequence>
<dbReference type="EMBL" id="JAECZA010000290">
    <property type="protein sequence ID" value="MBH8577667.1"/>
    <property type="molecule type" value="Genomic_DNA"/>
</dbReference>
<proteinExistence type="predicted"/>
<name>A0A8J7IT23_9NOST</name>
<reference evidence="1 2" key="1">
    <citation type="journal article" date="2021" name="Int. J. Syst. Evol. Microbiol.">
        <title>Amazonocrinis nigriterrae gen. nov., sp. nov., Atlanticothrix silvestris gen. nov., sp. nov. and Dendronalium phyllosphericum gen. nov., sp. nov., nostocacean cyanobacteria from Brazilian environments.</title>
        <authorList>
            <person name="Alvarenga D.O."/>
            <person name="Andreote A.P.D."/>
            <person name="Branco L.H.Z."/>
            <person name="Delbaje E."/>
            <person name="Cruz R.B."/>
            <person name="Varani A.M."/>
            <person name="Fiore M.F."/>
        </authorList>
    </citation>
    <scope>NUCLEOTIDE SEQUENCE [LARGE SCALE GENOMIC DNA]</scope>
    <source>
        <strain evidence="1 2">CENA369</strain>
    </source>
</reference>
<keyword evidence="2" id="KW-1185">Reference proteome</keyword>
<comment type="caution">
    <text evidence="1">The sequence shown here is derived from an EMBL/GenBank/DDBJ whole genome shotgun (WGS) entry which is preliminary data.</text>
</comment>
<evidence type="ECO:0000313" key="2">
    <source>
        <dbReference type="Proteomes" id="UP000662314"/>
    </source>
</evidence>
<accession>A0A8J7IT23</accession>
<dbReference type="RefSeq" id="WP_214436357.1">
    <property type="nucleotide sequence ID" value="NZ_CAWPUQ010000226.1"/>
</dbReference>
<gene>
    <name evidence="1" type="ORF">I8752_32830</name>
</gene>
<dbReference type="Proteomes" id="UP000662314">
    <property type="component" value="Unassembled WGS sequence"/>
</dbReference>
<protein>
    <submittedName>
        <fullName evidence="1">Toxin HicA</fullName>
    </submittedName>
</protein>
<dbReference type="AlphaFoldDB" id="A0A8J7IT23"/>
<organism evidence="1 2">
    <name type="scientific">Dendronalium phyllosphericum CENA369</name>
    <dbReference type="NCBI Taxonomy" id="1725256"/>
    <lineage>
        <taxon>Bacteria</taxon>
        <taxon>Bacillati</taxon>
        <taxon>Cyanobacteriota</taxon>
        <taxon>Cyanophyceae</taxon>
        <taxon>Nostocales</taxon>
        <taxon>Nostocaceae</taxon>
        <taxon>Dendronalium</taxon>
        <taxon>Dendronalium phyllosphericum</taxon>
    </lineage>
</organism>